<organism evidence="1 2">
    <name type="scientific">Candidozyma auris</name>
    <name type="common">Yeast</name>
    <name type="synonym">Candida auris</name>
    <dbReference type="NCBI Taxonomy" id="498019"/>
    <lineage>
        <taxon>Eukaryota</taxon>
        <taxon>Fungi</taxon>
        <taxon>Dikarya</taxon>
        <taxon>Ascomycota</taxon>
        <taxon>Saccharomycotina</taxon>
        <taxon>Pichiomycetes</taxon>
        <taxon>Metschnikowiaceae</taxon>
        <taxon>Candidozyma</taxon>
    </lineage>
</organism>
<dbReference type="AlphaFoldDB" id="A0A0L0NPH4"/>
<reference evidence="2" key="1">
    <citation type="journal article" date="2015" name="BMC Genomics">
        <title>Draft genome of a commonly misdiagnosed multidrug resistant pathogen Candida auris.</title>
        <authorList>
            <person name="Chatterjee S."/>
            <person name="Alampalli S.V."/>
            <person name="Nageshan R.K."/>
            <person name="Chettiar S.T."/>
            <person name="Joshi S."/>
            <person name="Tatu U.S."/>
        </authorList>
    </citation>
    <scope>NUCLEOTIDE SEQUENCE [LARGE SCALE GENOMIC DNA]</scope>
    <source>
        <strain evidence="2">6684</strain>
    </source>
</reference>
<protein>
    <submittedName>
        <fullName evidence="1">Uncharacterized protein</fullName>
    </submittedName>
</protein>
<evidence type="ECO:0000313" key="2">
    <source>
        <dbReference type="Proteomes" id="UP000037122"/>
    </source>
</evidence>
<accession>A0A0L0NPH4</accession>
<dbReference type="EMBL" id="LGST01000063">
    <property type="protein sequence ID" value="KND95963.1"/>
    <property type="molecule type" value="Genomic_DNA"/>
</dbReference>
<proteinExistence type="predicted"/>
<gene>
    <name evidence="1" type="ORF">QG37_07775</name>
</gene>
<evidence type="ECO:0000313" key="1">
    <source>
        <dbReference type="EMBL" id="KND95963.1"/>
    </source>
</evidence>
<dbReference type="Proteomes" id="UP000037122">
    <property type="component" value="Unassembled WGS sequence"/>
</dbReference>
<name>A0A0L0NPH4_CANAR</name>
<comment type="caution">
    <text evidence="1">The sequence shown here is derived from an EMBL/GenBank/DDBJ whole genome shotgun (WGS) entry which is preliminary data.</text>
</comment>
<sequence>MLDKKHLGLFLHDFHQKKKEEKLTLTLILLNCADKLTREEFIRLYPHI</sequence>
<dbReference type="VEuPathDB" id="FungiDB:QG37_07775"/>